<keyword evidence="15" id="KW-1185">Reference proteome</keyword>
<dbReference type="SUPFAM" id="SSF48029">
    <property type="entry name" value="FliG"/>
    <property type="match status" value="1"/>
</dbReference>
<sequence>MSSQIAVGQLAPPPARPQVRLGRRQKATIIVRFLLNEGADLALSDLPEDLQVDLTQMMGEMRHVDRDTLAHELLEFAGELETIGLSFPRGITGALSALEGRISPYTAARLRKEAGVRQTGDPWKRLQNLAVEDLIGIIDSESTEVAAVMLSKLDVAKAAELLGNLPGEKARRITYAVSLTGAVTPEAVDRIGVSLAAQLDDIPPRAFSEEPVARVGAILNYSPTSTRDDVLSGLEETDAGFASAVRKAIFTYADIPQRVAPRDVPRVVREVDQTALVTALTFSNEGYEGLATEFLLENMSTRLADQLREEVEDRGTVVMRDGEAAQTAVVAVVRLLVDGGEIQLIEPQDDDDISG</sequence>
<dbReference type="GO" id="GO:0006935">
    <property type="term" value="P:chemotaxis"/>
    <property type="evidence" value="ECO:0007669"/>
    <property type="project" value="UniProtKB-KW"/>
</dbReference>
<keyword evidence="6" id="KW-0145">Chemotaxis</keyword>
<dbReference type="AlphaFoldDB" id="A0A1M6EAJ7"/>
<dbReference type="EMBL" id="FQZQ01000003">
    <property type="protein sequence ID" value="SHI82506.1"/>
    <property type="molecule type" value="Genomic_DNA"/>
</dbReference>
<evidence type="ECO:0000259" key="12">
    <source>
        <dbReference type="Pfam" id="PF14841"/>
    </source>
</evidence>
<dbReference type="PANTHER" id="PTHR30534:SF0">
    <property type="entry name" value="FLAGELLAR MOTOR SWITCH PROTEIN FLIG"/>
    <property type="match status" value="1"/>
</dbReference>
<dbReference type="STRING" id="1470563.SAMN05444000_103159"/>
<dbReference type="InterPro" id="IPR000090">
    <property type="entry name" value="Flg_Motor_Flig"/>
</dbReference>
<organism evidence="14 15">
    <name type="scientific">Shimia gijangensis</name>
    <dbReference type="NCBI Taxonomy" id="1470563"/>
    <lineage>
        <taxon>Bacteria</taxon>
        <taxon>Pseudomonadati</taxon>
        <taxon>Pseudomonadota</taxon>
        <taxon>Alphaproteobacteria</taxon>
        <taxon>Rhodobacterales</taxon>
        <taxon>Roseobacteraceae</taxon>
    </lineage>
</organism>
<feature type="domain" description="Flagellar motor switch protein FliG C-terminal" evidence="11">
    <location>
        <begin position="233"/>
        <end position="344"/>
    </location>
</feature>
<evidence type="ECO:0000256" key="3">
    <source>
        <dbReference type="ARBA" id="ARBA00010299"/>
    </source>
</evidence>
<evidence type="ECO:0000256" key="4">
    <source>
        <dbReference type="ARBA" id="ARBA00021870"/>
    </source>
</evidence>
<keyword evidence="14" id="KW-0282">Flagellum</keyword>
<evidence type="ECO:0000259" key="11">
    <source>
        <dbReference type="Pfam" id="PF01706"/>
    </source>
</evidence>
<accession>A0A1M6EAJ7</accession>
<dbReference type="OrthoDB" id="7616820at2"/>
<evidence type="ECO:0000256" key="10">
    <source>
        <dbReference type="ARBA" id="ARBA00025598"/>
    </source>
</evidence>
<evidence type="ECO:0000256" key="5">
    <source>
        <dbReference type="ARBA" id="ARBA00022475"/>
    </source>
</evidence>
<dbReference type="GO" id="GO:0005886">
    <property type="term" value="C:plasma membrane"/>
    <property type="evidence" value="ECO:0007669"/>
    <property type="project" value="UniProtKB-SubCell"/>
</dbReference>
<evidence type="ECO:0000256" key="1">
    <source>
        <dbReference type="ARBA" id="ARBA00004117"/>
    </source>
</evidence>
<keyword evidence="9" id="KW-0975">Bacterial flagellum</keyword>
<dbReference type="Pfam" id="PF01706">
    <property type="entry name" value="FliG_C"/>
    <property type="match status" value="1"/>
</dbReference>
<proteinExistence type="inferred from homology"/>
<comment type="subcellular location">
    <subcellularLocation>
        <location evidence="1">Bacterial flagellum basal body</location>
    </subcellularLocation>
    <subcellularLocation>
        <location evidence="2">Cell membrane</location>
        <topology evidence="2">Peripheral membrane protein</topology>
        <orientation evidence="2">Cytoplasmic side</orientation>
    </subcellularLocation>
</comment>
<dbReference type="Pfam" id="PF14841">
    <property type="entry name" value="FliG_M"/>
    <property type="match status" value="1"/>
</dbReference>
<comment type="function">
    <text evidence="10">FliG is one of three proteins (FliG, FliN, FliM) that forms the rotor-mounted switch complex (C ring), located at the base of the basal body. This complex interacts with the CheY and CheZ chemotaxis proteins, in addition to contacting components of the motor that determine the direction of flagellar rotation.</text>
</comment>
<evidence type="ECO:0000313" key="14">
    <source>
        <dbReference type="EMBL" id="SHI82506.1"/>
    </source>
</evidence>
<keyword evidence="14" id="KW-0969">Cilium</keyword>
<protein>
    <recommendedName>
        <fullName evidence="4">Flagellar motor switch protein FliG</fullName>
    </recommendedName>
</protein>
<dbReference type="GO" id="GO:0003774">
    <property type="term" value="F:cytoskeletal motor activity"/>
    <property type="evidence" value="ECO:0007669"/>
    <property type="project" value="InterPro"/>
</dbReference>
<dbReference type="Proteomes" id="UP000183982">
    <property type="component" value="Unassembled WGS sequence"/>
</dbReference>
<dbReference type="InterPro" id="IPR032779">
    <property type="entry name" value="FliG_M"/>
</dbReference>
<name>A0A1M6EAJ7_9RHOB</name>
<keyword evidence="7" id="KW-0283">Flagellar rotation</keyword>
<dbReference type="GO" id="GO:0071973">
    <property type="term" value="P:bacterial-type flagellum-dependent cell motility"/>
    <property type="evidence" value="ECO:0007669"/>
    <property type="project" value="InterPro"/>
</dbReference>
<evidence type="ECO:0000256" key="7">
    <source>
        <dbReference type="ARBA" id="ARBA00022779"/>
    </source>
</evidence>
<reference evidence="15" key="1">
    <citation type="submission" date="2016-11" db="EMBL/GenBank/DDBJ databases">
        <authorList>
            <person name="Varghese N."/>
            <person name="Submissions S."/>
        </authorList>
    </citation>
    <scope>NUCLEOTIDE SEQUENCE [LARGE SCALE GENOMIC DNA]</scope>
    <source>
        <strain evidence="15">DSM 100564</strain>
    </source>
</reference>
<evidence type="ECO:0000259" key="13">
    <source>
        <dbReference type="Pfam" id="PF14842"/>
    </source>
</evidence>
<feature type="domain" description="Flagellar motor switch protein FliG middle" evidence="12">
    <location>
        <begin position="133"/>
        <end position="202"/>
    </location>
</feature>
<dbReference type="Gene3D" id="1.10.220.30">
    <property type="match status" value="2"/>
</dbReference>
<dbReference type="InterPro" id="IPR011002">
    <property type="entry name" value="FliG_a-hlx"/>
</dbReference>
<evidence type="ECO:0000256" key="2">
    <source>
        <dbReference type="ARBA" id="ARBA00004413"/>
    </source>
</evidence>
<dbReference type="RefSeq" id="WP_073249574.1">
    <property type="nucleotide sequence ID" value="NZ_FQZQ01000003.1"/>
</dbReference>
<feature type="domain" description="Flagellar motor switch protein FliG N-terminal" evidence="13">
    <location>
        <begin position="21"/>
        <end position="123"/>
    </location>
</feature>
<dbReference type="PRINTS" id="PR00954">
    <property type="entry name" value="FLGMOTORFLIG"/>
</dbReference>
<evidence type="ECO:0000313" key="15">
    <source>
        <dbReference type="Proteomes" id="UP000183982"/>
    </source>
</evidence>
<dbReference type="PANTHER" id="PTHR30534">
    <property type="entry name" value="FLAGELLAR MOTOR SWITCH PROTEIN FLIG"/>
    <property type="match status" value="1"/>
</dbReference>
<evidence type="ECO:0000256" key="8">
    <source>
        <dbReference type="ARBA" id="ARBA00023136"/>
    </source>
</evidence>
<dbReference type="InterPro" id="IPR028263">
    <property type="entry name" value="FliG_N"/>
</dbReference>
<keyword evidence="8" id="KW-0472">Membrane</keyword>
<dbReference type="Pfam" id="PF14842">
    <property type="entry name" value="FliG_N"/>
    <property type="match status" value="1"/>
</dbReference>
<comment type="similarity">
    <text evidence="3">Belongs to the FliG family.</text>
</comment>
<keyword evidence="14" id="KW-0966">Cell projection</keyword>
<keyword evidence="5" id="KW-1003">Cell membrane</keyword>
<evidence type="ECO:0000256" key="9">
    <source>
        <dbReference type="ARBA" id="ARBA00023143"/>
    </source>
</evidence>
<gene>
    <name evidence="14" type="ORF">SAMN05444000_103159</name>
</gene>
<dbReference type="InterPro" id="IPR023087">
    <property type="entry name" value="Flg_Motor_Flig_C"/>
</dbReference>
<evidence type="ECO:0000256" key="6">
    <source>
        <dbReference type="ARBA" id="ARBA00022500"/>
    </source>
</evidence>
<dbReference type="GO" id="GO:0009425">
    <property type="term" value="C:bacterial-type flagellum basal body"/>
    <property type="evidence" value="ECO:0007669"/>
    <property type="project" value="UniProtKB-SubCell"/>
</dbReference>